<dbReference type="InterPro" id="IPR013087">
    <property type="entry name" value="Znf_C2H2_type"/>
</dbReference>
<accession>A0ABM1SVX2</accession>
<dbReference type="Gene3D" id="3.30.160.60">
    <property type="entry name" value="Classic Zinc Finger"/>
    <property type="match status" value="2"/>
</dbReference>
<comment type="subcellular location">
    <subcellularLocation>
        <location evidence="1">Nucleus</location>
    </subcellularLocation>
</comment>
<keyword evidence="3" id="KW-0677">Repeat</keyword>
<keyword evidence="6" id="KW-0539">Nucleus</keyword>
<evidence type="ECO:0000313" key="12">
    <source>
        <dbReference type="RefSeq" id="XP_022247780.1"/>
    </source>
</evidence>
<proteinExistence type="predicted"/>
<evidence type="ECO:0000256" key="1">
    <source>
        <dbReference type="ARBA" id="ARBA00004123"/>
    </source>
</evidence>
<evidence type="ECO:0000256" key="6">
    <source>
        <dbReference type="ARBA" id="ARBA00023242"/>
    </source>
</evidence>
<dbReference type="RefSeq" id="XP_022247779.1">
    <property type="nucleotide sequence ID" value="XM_022392071.1"/>
</dbReference>
<dbReference type="RefSeq" id="XP_022247778.1">
    <property type="nucleotide sequence ID" value="XM_022392070.1"/>
</dbReference>
<dbReference type="GeneID" id="106464383"/>
<keyword evidence="4 7" id="KW-0863">Zinc-finger</keyword>
<gene>
    <name evidence="10 11 12" type="primary">LOC106464383</name>
</gene>
<dbReference type="Pfam" id="PF13912">
    <property type="entry name" value="zf-C2H2_6"/>
    <property type="match status" value="1"/>
</dbReference>
<dbReference type="Proteomes" id="UP000694941">
    <property type="component" value="Unplaced"/>
</dbReference>
<dbReference type="Pfam" id="PF00096">
    <property type="entry name" value="zf-C2H2"/>
    <property type="match status" value="2"/>
</dbReference>
<dbReference type="SUPFAM" id="SSF57667">
    <property type="entry name" value="beta-beta-alpha zinc fingers"/>
    <property type="match status" value="2"/>
</dbReference>
<dbReference type="PROSITE" id="PS50157">
    <property type="entry name" value="ZINC_FINGER_C2H2_2"/>
    <property type="match status" value="3"/>
</dbReference>
<keyword evidence="9" id="KW-1185">Reference proteome</keyword>
<evidence type="ECO:0000259" key="8">
    <source>
        <dbReference type="PROSITE" id="PS50157"/>
    </source>
</evidence>
<evidence type="ECO:0000313" key="9">
    <source>
        <dbReference type="Proteomes" id="UP000694941"/>
    </source>
</evidence>
<sequence length="160" mass="18857">MHCIFQELVHLDSIEFLEAQELHLMTLPERMIDEVSLSACQDTKGRPLCPVCGKSFFDRSNRNRHLKMHFSEILWPVAGRTDELVTPSEDYMCDVCGKTFCSKVSMTSHRYYQHRTHRHYECPQCNHVFTRKPNLQRHLRHCHSGVSYEQKELSNSSFNQ</sequence>
<dbReference type="PANTHER" id="PTHR24394:SF29">
    <property type="entry name" value="MYONEURIN"/>
    <property type="match status" value="1"/>
</dbReference>
<evidence type="ECO:0000256" key="7">
    <source>
        <dbReference type="PROSITE-ProRule" id="PRU00042"/>
    </source>
</evidence>
<feature type="domain" description="C2H2-type" evidence="8">
    <location>
        <begin position="91"/>
        <end position="119"/>
    </location>
</feature>
<keyword evidence="5" id="KW-0862">Zinc</keyword>
<reference evidence="10 11" key="1">
    <citation type="submission" date="2025-05" db="UniProtKB">
        <authorList>
            <consortium name="RefSeq"/>
        </authorList>
    </citation>
    <scope>IDENTIFICATION</scope>
    <source>
        <tissue evidence="10 11">Muscle</tissue>
    </source>
</reference>
<feature type="domain" description="C2H2-type" evidence="8">
    <location>
        <begin position="120"/>
        <end position="145"/>
    </location>
</feature>
<evidence type="ECO:0000256" key="3">
    <source>
        <dbReference type="ARBA" id="ARBA00022737"/>
    </source>
</evidence>
<evidence type="ECO:0000256" key="5">
    <source>
        <dbReference type="ARBA" id="ARBA00022833"/>
    </source>
</evidence>
<evidence type="ECO:0000313" key="11">
    <source>
        <dbReference type="RefSeq" id="XP_022247779.1"/>
    </source>
</evidence>
<evidence type="ECO:0000256" key="2">
    <source>
        <dbReference type="ARBA" id="ARBA00022723"/>
    </source>
</evidence>
<evidence type="ECO:0000256" key="4">
    <source>
        <dbReference type="ARBA" id="ARBA00022771"/>
    </source>
</evidence>
<name>A0ABM1SVX2_LIMPO</name>
<dbReference type="PROSITE" id="PS00028">
    <property type="entry name" value="ZINC_FINGER_C2H2_1"/>
    <property type="match status" value="3"/>
</dbReference>
<dbReference type="RefSeq" id="XP_022247780.1">
    <property type="nucleotide sequence ID" value="XM_022392072.1"/>
</dbReference>
<dbReference type="SMART" id="SM00355">
    <property type="entry name" value="ZnF_C2H2"/>
    <property type="match status" value="3"/>
</dbReference>
<keyword evidence="2" id="KW-0479">Metal-binding</keyword>
<dbReference type="InterPro" id="IPR036236">
    <property type="entry name" value="Znf_C2H2_sf"/>
</dbReference>
<protein>
    <submittedName>
        <fullName evidence="10 11">GDNF-inducible zinc finger protein 1-like</fullName>
    </submittedName>
</protein>
<dbReference type="PANTHER" id="PTHR24394">
    <property type="entry name" value="ZINC FINGER PROTEIN"/>
    <property type="match status" value="1"/>
</dbReference>
<evidence type="ECO:0000313" key="10">
    <source>
        <dbReference type="RefSeq" id="XP_022247778.1"/>
    </source>
</evidence>
<organism evidence="9 10">
    <name type="scientific">Limulus polyphemus</name>
    <name type="common">Atlantic horseshoe crab</name>
    <dbReference type="NCBI Taxonomy" id="6850"/>
    <lineage>
        <taxon>Eukaryota</taxon>
        <taxon>Metazoa</taxon>
        <taxon>Ecdysozoa</taxon>
        <taxon>Arthropoda</taxon>
        <taxon>Chelicerata</taxon>
        <taxon>Merostomata</taxon>
        <taxon>Xiphosura</taxon>
        <taxon>Limulidae</taxon>
        <taxon>Limulus</taxon>
    </lineage>
</organism>
<feature type="domain" description="C2H2-type" evidence="8">
    <location>
        <begin position="47"/>
        <end position="72"/>
    </location>
</feature>